<accession>A0ABQ9Y896</accession>
<keyword evidence="2" id="KW-1185">Reference proteome</keyword>
<comment type="caution">
    <text evidence="1">The sequence shown here is derived from an EMBL/GenBank/DDBJ whole genome shotgun (WGS) entry which is preliminary data.</text>
</comment>
<evidence type="ECO:0000313" key="2">
    <source>
        <dbReference type="Proteomes" id="UP001281761"/>
    </source>
</evidence>
<sequence>MGRETTIVINKCTVTTIDGMLRGLPELKDMGRNDSAPFQACGESLNIQPSIQISNAGTILSYRIVLTGTQESPRIITNAEHTVVEADGVSLMGVLT</sequence>
<evidence type="ECO:0000313" key="1">
    <source>
        <dbReference type="EMBL" id="KAK2959973.1"/>
    </source>
</evidence>
<dbReference type="Proteomes" id="UP001281761">
    <property type="component" value="Unassembled WGS sequence"/>
</dbReference>
<gene>
    <name evidence="1" type="ORF">BLNAU_5170</name>
</gene>
<dbReference type="EMBL" id="JARBJD010000026">
    <property type="protein sequence ID" value="KAK2959973.1"/>
    <property type="molecule type" value="Genomic_DNA"/>
</dbReference>
<reference evidence="1 2" key="1">
    <citation type="journal article" date="2022" name="bioRxiv">
        <title>Genomics of Preaxostyla Flagellates Illuminates Evolutionary Transitions and the Path Towards Mitochondrial Loss.</title>
        <authorList>
            <person name="Novak L.V.F."/>
            <person name="Treitli S.C."/>
            <person name="Pyrih J."/>
            <person name="Halakuc P."/>
            <person name="Pipaliya S.V."/>
            <person name="Vacek V."/>
            <person name="Brzon O."/>
            <person name="Soukal P."/>
            <person name="Eme L."/>
            <person name="Dacks J.B."/>
            <person name="Karnkowska A."/>
            <person name="Elias M."/>
            <person name="Hampl V."/>
        </authorList>
    </citation>
    <scope>NUCLEOTIDE SEQUENCE [LARGE SCALE GENOMIC DNA]</scope>
    <source>
        <strain evidence="1">NAU3</strain>
        <tissue evidence="1">Gut</tissue>
    </source>
</reference>
<name>A0ABQ9Y896_9EUKA</name>
<proteinExistence type="predicted"/>
<protein>
    <submittedName>
        <fullName evidence="1">Uncharacterized protein</fullName>
    </submittedName>
</protein>
<organism evidence="1 2">
    <name type="scientific">Blattamonas nauphoetae</name>
    <dbReference type="NCBI Taxonomy" id="2049346"/>
    <lineage>
        <taxon>Eukaryota</taxon>
        <taxon>Metamonada</taxon>
        <taxon>Preaxostyla</taxon>
        <taxon>Oxymonadida</taxon>
        <taxon>Blattamonas</taxon>
    </lineage>
</organism>